<organism evidence="2 3">
    <name type="scientific">Ectocarpus siliculosus</name>
    <name type="common">Brown alga</name>
    <name type="synonym">Conferva siliculosa</name>
    <dbReference type="NCBI Taxonomy" id="2880"/>
    <lineage>
        <taxon>Eukaryota</taxon>
        <taxon>Sar</taxon>
        <taxon>Stramenopiles</taxon>
        <taxon>Ochrophyta</taxon>
        <taxon>PX clade</taxon>
        <taxon>Phaeophyceae</taxon>
        <taxon>Ectocarpales</taxon>
        <taxon>Ectocarpaceae</taxon>
        <taxon>Ectocarpus</taxon>
    </lineage>
</organism>
<dbReference type="EMBL" id="FN647992">
    <property type="protein sequence ID" value="CBJ49092.1"/>
    <property type="molecule type" value="Genomic_DNA"/>
</dbReference>
<protein>
    <submittedName>
        <fullName evidence="2">Uncharacterized protein</fullName>
    </submittedName>
</protein>
<proteinExistence type="predicted"/>
<dbReference type="EMBL" id="FN649738">
    <property type="protein sequence ID" value="CBJ49092.1"/>
    <property type="molecule type" value="Genomic_DNA"/>
</dbReference>
<evidence type="ECO:0000313" key="3">
    <source>
        <dbReference type="Proteomes" id="UP000002630"/>
    </source>
</evidence>
<feature type="compositionally biased region" description="Basic residues" evidence="1">
    <location>
        <begin position="14"/>
        <end position="28"/>
    </location>
</feature>
<dbReference type="AlphaFoldDB" id="D7FK03"/>
<dbReference type="Proteomes" id="UP000002630">
    <property type="component" value="Linkage Group LG13"/>
</dbReference>
<evidence type="ECO:0000256" key="1">
    <source>
        <dbReference type="SAM" id="MobiDB-lite"/>
    </source>
</evidence>
<name>D7FK03_ECTSI</name>
<keyword evidence="3" id="KW-1185">Reference proteome</keyword>
<dbReference type="InParanoid" id="D7FK03"/>
<reference evidence="2 3" key="1">
    <citation type="journal article" date="2010" name="Nature">
        <title>The Ectocarpus genome and the independent evolution of multicellularity in brown algae.</title>
        <authorList>
            <person name="Cock J.M."/>
            <person name="Sterck L."/>
            <person name="Rouze P."/>
            <person name="Scornet D."/>
            <person name="Allen A.E."/>
            <person name="Amoutzias G."/>
            <person name="Anthouard V."/>
            <person name="Artiguenave F."/>
            <person name="Aury J.M."/>
            <person name="Badger J.H."/>
            <person name="Beszteri B."/>
            <person name="Billiau K."/>
            <person name="Bonnet E."/>
            <person name="Bothwell J.H."/>
            <person name="Bowler C."/>
            <person name="Boyen C."/>
            <person name="Brownlee C."/>
            <person name="Carrano C.J."/>
            <person name="Charrier B."/>
            <person name="Cho G.Y."/>
            <person name="Coelho S.M."/>
            <person name="Collen J."/>
            <person name="Corre E."/>
            <person name="Da Silva C."/>
            <person name="Delage L."/>
            <person name="Delaroque N."/>
            <person name="Dittami S.M."/>
            <person name="Doulbeau S."/>
            <person name="Elias M."/>
            <person name="Farnham G."/>
            <person name="Gachon C.M."/>
            <person name="Gschloessl B."/>
            <person name="Heesch S."/>
            <person name="Jabbari K."/>
            <person name="Jubin C."/>
            <person name="Kawai H."/>
            <person name="Kimura K."/>
            <person name="Kloareg B."/>
            <person name="Kupper F.C."/>
            <person name="Lang D."/>
            <person name="Le Bail A."/>
            <person name="Leblanc C."/>
            <person name="Lerouge P."/>
            <person name="Lohr M."/>
            <person name="Lopez P.J."/>
            <person name="Martens C."/>
            <person name="Maumus F."/>
            <person name="Michel G."/>
            <person name="Miranda-Saavedra D."/>
            <person name="Morales J."/>
            <person name="Moreau H."/>
            <person name="Motomura T."/>
            <person name="Nagasato C."/>
            <person name="Napoli C.A."/>
            <person name="Nelson D.R."/>
            <person name="Nyvall-Collen P."/>
            <person name="Peters A.F."/>
            <person name="Pommier C."/>
            <person name="Potin P."/>
            <person name="Poulain J."/>
            <person name="Quesneville H."/>
            <person name="Read B."/>
            <person name="Rensing S.A."/>
            <person name="Ritter A."/>
            <person name="Rousvoal S."/>
            <person name="Samanta M."/>
            <person name="Samson G."/>
            <person name="Schroeder D.C."/>
            <person name="Segurens B."/>
            <person name="Strittmatter M."/>
            <person name="Tonon T."/>
            <person name="Tregear J.W."/>
            <person name="Valentin K."/>
            <person name="von Dassow P."/>
            <person name="Yamagishi T."/>
            <person name="Van de Peer Y."/>
            <person name="Wincker P."/>
        </authorList>
    </citation>
    <scope>NUCLEOTIDE SEQUENCE [LARGE SCALE GENOMIC DNA]</scope>
    <source>
        <strain evidence="3">Ec32 / CCAP1310/4</strain>
    </source>
</reference>
<evidence type="ECO:0000313" key="2">
    <source>
        <dbReference type="EMBL" id="CBJ49092.1"/>
    </source>
</evidence>
<feature type="region of interest" description="Disordered" evidence="1">
    <location>
        <begin position="1"/>
        <end position="49"/>
    </location>
</feature>
<gene>
    <name evidence="2" type="ORF">Esi_0139_0030</name>
</gene>
<accession>D7FK03</accession>
<sequence>MATKRQGKTGGRGRSSRRTGRAFSRRTVPRGAPGGCPVSSHESLFKAPG</sequence>